<dbReference type="PANTHER" id="PTHR33337">
    <property type="entry name" value="GFA DOMAIN-CONTAINING PROTEIN"/>
    <property type="match status" value="1"/>
</dbReference>
<proteinExistence type="inferred from homology"/>
<sequence length="144" mass="15917">MEVHDTIEGHCLCGAVSIVIEGPSAEVEICQCSMCRRWGGAFYSAQTGKQMTVRGEEHAKVYRSSEWAERAFCRTCGSNLWFRFLPTGNRSFSAGLFDGSRRFAVEKEIFTDEAADWCCLAGDHPRQTGAEVIAEAKAAGFTFD</sequence>
<organism evidence="6 7">
    <name type="scientific">Qipengyuania soli</name>
    <dbReference type="NCBI Taxonomy" id="2782568"/>
    <lineage>
        <taxon>Bacteria</taxon>
        <taxon>Pseudomonadati</taxon>
        <taxon>Pseudomonadota</taxon>
        <taxon>Alphaproteobacteria</taxon>
        <taxon>Sphingomonadales</taxon>
        <taxon>Erythrobacteraceae</taxon>
        <taxon>Qipengyuania</taxon>
    </lineage>
</organism>
<evidence type="ECO:0000256" key="1">
    <source>
        <dbReference type="ARBA" id="ARBA00005495"/>
    </source>
</evidence>
<evidence type="ECO:0000313" key="7">
    <source>
        <dbReference type="Proteomes" id="UP000594459"/>
    </source>
</evidence>
<gene>
    <name evidence="6" type="ORF">IRL76_03555</name>
</gene>
<evidence type="ECO:0000256" key="3">
    <source>
        <dbReference type="ARBA" id="ARBA00022833"/>
    </source>
</evidence>
<dbReference type="InterPro" id="IPR006913">
    <property type="entry name" value="CENP-V/GFA"/>
</dbReference>
<accession>A0A7S8F5S7</accession>
<keyword evidence="7" id="KW-1185">Reference proteome</keyword>
<dbReference type="Proteomes" id="UP000594459">
    <property type="component" value="Chromosome"/>
</dbReference>
<dbReference type="Gene3D" id="3.90.1590.10">
    <property type="entry name" value="glutathione-dependent formaldehyde- activating enzyme (gfa)"/>
    <property type="match status" value="1"/>
</dbReference>
<keyword evidence="3" id="KW-0862">Zinc</keyword>
<reference evidence="6 7" key="1">
    <citation type="submission" date="2020-11" db="EMBL/GenBank/DDBJ databases">
        <title>The genome sequence of Erythrobacter sp. 6D36.</title>
        <authorList>
            <person name="Liu Y."/>
        </authorList>
    </citation>
    <scope>NUCLEOTIDE SEQUENCE [LARGE SCALE GENOMIC DNA]</scope>
    <source>
        <strain evidence="6 7">6D36</strain>
    </source>
</reference>
<dbReference type="AlphaFoldDB" id="A0A7S8F5S7"/>
<evidence type="ECO:0000256" key="4">
    <source>
        <dbReference type="ARBA" id="ARBA00023239"/>
    </source>
</evidence>
<dbReference type="GO" id="GO:0046872">
    <property type="term" value="F:metal ion binding"/>
    <property type="evidence" value="ECO:0007669"/>
    <property type="project" value="UniProtKB-KW"/>
</dbReference>
<feature type="domain" description="CENP-V/GFA" evidence="5">
    <location>
        <begin position="7"/>
        <end position="118"/>
    </location>
</feature>
<evidence type="ECO:0000313" key="6">
    <source>
        <dbReference type="EMBL" id="QPC99653.1"/>
    </source>
</evidence>
<name>A0A7S8F5S7_9SPHN</name>
<keyword evidence="2" id="KW-0479">Metal-binding</keyword>
<dbReference type="RefSeq" id="WP_200983248.1">
    <property type="nucleotide sequence ID" value="NZ_CP064654.1"/>
</dbReference>
<keyword evidence="4" id="KW-0456">Lyase</keyword>
<dbReference type="Pfam" id="PF04828">
    <property type="entry name" value="GFA"/>
    <property type="match status" value="1"/>
</dbReference>
<protein>
    <submittedName>
        <fullName evidence="6">GFA family protein</fullName>
    </submittedName>
</protein>
<dbReference type="EMBL" id="CP064654">
    <property type="protein sequence ID" value="QPC99653.1"/>
    <property type="molecule type" value="Genomic_DNA"/>
</dbReference>
<evidence type="ECO:0000256" key="2">
    <source>
        <dbReference type="ARBA" id="ARBA00022723"/>
    </source>
</evidence>
<dbReference type="KEGG" id="qso:IRL76_03555"/>
<evidence type="ECO:0000259" key="5">
    <source>
        <dbReference type="PROSITE" id="PS51891"/>
    </source>
</evidence>
<dbReference type="GO" id="GO:0016846">
    <property type="term" value="F:carbon-sulfur lyase activity"/>
    <property type="evidence" value="ECO:0007669"/>
    <property type="project" value="InterPro"/>
</dbReference>
<dbReference type="PROSITE" id="PS51891">
    <property type="entry name" value="CENP_V_GFA"/>
    <property type="match status" value="1"/>
</dbReference>
<dbReference type="InterPro" id="IPR011057">
    <property type="entry name" value="Mss4-like_sf"/>
</dbReference>
<comment type="similarity">
    <text evidence="1">Belongs to the Gfa family.</text>
</comment>
<dbReference type="SUPFAM" id="SSF51316">
    <property type="entry name" value="Mss4-like"/>
    <property type="match status" value="1"/>
</dbReference>
<dbReference type="PANTHER" id="PTHR33337:SF40">
    <property type="entry name" value="CENP-V_GFA DOMAIN-CONTAINING PROTEIN-RELATED"/>
    <property type="match status" value="1"/>
</dbReference>